<evidence type="ECO:0000256" key="2">
    <source>
        <dbReference type="SAM" id="SignalP"/>
    </source>
</evidence>
<dbReference type="EMBL" id="ASSQ01000005">
    <property type="protein sequence ID" value="EOS18966.1"/>
    <property type="molecule type" value="Genomic_DNA"/>
</dbReference>
<dbReference type="Pfam" id="PF13149">
    <property type="entry name" value="Mfa_like_1"/>
    <property type="match status" value="1"/>
</dbReference>
<dbReference type="Gene3D" id="2.60.40.2630">
    <property type="match status" value="1"/>
</dbReference>
<dbReference type="InterPro" id="IPR025049">
    <property type="entry name" value="Mfa-like_1"/>
</dbReference>
<protein>
    <recommendedName>
        <fullName evidence="5">Fimbrillin family protein</fullName>
    </recommendedName>
</protein>
<proteinExistence type="predicted"/>
<sequence length="440" mass="47512">MKMKTITTKWAMLIALVTAFSCTETETGIEPEPGGGDGQVALGINPNLKVDAGLKSTTKAVVSGSAITYTDYDTAPGLGVVVTSSDAIGWYSPDVSSSGYTGHHVWYIGDVKGENWISIESKGLSYDPKNEKPYYLTETVGKVYAYYPYDENALSSLSNISGEGSLKIPVSVLASGDIDAATNNANKIWNSSNGSWGNNNAANRAINLSDTDEKDYLYFAAEGGGRYVNNGRAKNQTPFDPEQGPKNTDADNPGYLINLDMKHAMAMVSFRVYDGGNLSSNDVKFTKFVIKNHDGSSNSYIKTGNGKMLLSDGTISDNTSTGTLTRNITNYILMKQIKDGVQSDKAFIENKSTLNGQLVSKKVSAIVYPVTSFGENEIDVVITLQEGGNTPVDYTVTLPAYQWPAGTNCIYTFSAGRNKLTVMDVTVTEWEEDEPDDIPL</sequence>
<dbReference type="Proteomes" id="UP000014140">
    <property type="component" value="Unassembled WGS sequence"/>
</dbReference>
<dbReference type="CDD" id="cd13121">
    <property type="entry name" value="BF2867_like_C"/>
    <property type="match status" value="1"/>
</dbReference>
<dbReference type="PATRIC" id="fig|1235789.3.peg.1135"/>
<evidence type="ECO:0000313" key="4">
    <source>
        <dbReference type="Proteomes" id="UP000014140"/>
    </source>
</evidence>
<accession>S0GKE1</accession>
<reference evidence="3 4" key="1">
    <citation type="submission" date="2013-04" db="EMBL/GenBank/DDBJ databases">
        <title>The Genome Sequence of Parabacteroides goldsteinii dnLKV18.</title>
        <authorList>
            <consortium name="The Broad Institute Genomics Platform"/>
            <consortium name="The Broad Institute Genome Sequencing Center for Infectious Disease"/>
            <person name="Earl A."/>
            <person name="Xavier R."/>
            <person name="Kuhn K."/>
            <person name="Stappenbeck T."/>
            <person name="Walker B."/>
            <person name="Young S."/>
            <person name="Zeng Q."/>
            <person name="Gargeya S."/>
            <person name="Fitzgerald M."/>
            <person name="Haas B."/>
            <person name="Abouelleil A."/>
            <person name="Allen A.W."/>
            <person name="Alvarado L."/>
            <person name="Arachchi H.M."/>
            <person name="Berlin A.M."/>
            <person name="Chapman S.B."/>
            <person name="Gainer-Dewar J."/>
            <person name="Goldberg J."/>
            <person name="Griggs A."/>
            <person name="Gujja S."/>
            <person name="Hansen M."/>
            <person name="Howarth C."/>
            <person name="Imamovic A."/>
            <person name="Ireland A."/>
            <person name="Larimer J."/>
            <person name="McCowan C."/>
            <person name="Murphy C."/>
            <person name="Pearson M."/>
            <person name="Poon T.W."/>
            <person name="Priest M."/>
            <person name="Roberts A."/>
            <person name="Saif S."/>
            <person name="Shea T."/>
            <person name="Sisk P."/>
            <person name="Sykes S."/>
            <person name="Wortman J."/>
            <person name="Nusbaum C."/>
            <person name="Birren B."/>
        </authorList>
    </citation>
    <scope>NUCLEOTIDE SEQUENCE [LARGE SCALE GENOMIC DNA]</scope>
    <source>
        <strain evidence="4">dnLKV18</strain>
    </source>
</reference>
<comment type="caution">
    <text evidence="3">The sequence shown here is derived from an EMBL/GenBank/DDBJ whole genome shotgun (WGS) entry which is preliminary data.</text>
</comment>
<evidence type="ECO:0000256" key="1">
    <source>
        <dbReference type="SAM" id="MobiDB-lite"/>
    </source>
</evidence>
<gene>
    <name evidence="3" type="ORF">C803_01129</name>
</gene>
<feature type="signal peptide" evidence="2">
    <location>
        <begin position="1"/>
        <end position="19"/>
    </location>
</feature>
<organism evidence="3 4">
    <name type="scientific">Parabacteroides goldsteinii dnLKV18</name>
    <dbReference type="NCBI Taxonomy" id="1235789"/>
    <lineage>
        <taxon>Bacteria</taxon>
        <taxon>Pseudomonadati</taxon>
        <taxon>Bacteroidota</taxon>
        <taxon>Bacteroidia</taxon>
        <taxon>Bacteroidales</taxon>
        <taxon>Tannerellaceae</taxon>
        <taxon>Parabacteroides</taxon>
    </lineage>
</organism>
<evidence type="ECO:0008006" key="5">
    <source>
        <dbReference type="Google" id="ProtNLM"/>
    </source>
</evidence>
<feature type="region of interest" description="Disordered" evidence="1">
    <location>
        <begin position="229"/>
        <end position="252"/>
    </location>
</feature>
<dbReference type="AlphaFoldDB" id="S0GKE1"/>
<name>S0GKE1_9BACT</name>
<keyword evidence="4" id="KW-1185">Reference proteome</keyword>
<feature type="chain" id="PRO_5004487343" description="Fimbrillin family protein" evidence="2">
    <location>
        <begin position="20"/>
        <end position="440"/>
    </location>
</feature>
<dbReference type="PROSITE" id="PS51257">
    <property type="entry name" value="PROKAR_LIPOPROTEIN"/>
    <property type="match status" value="1"/>
</dbReference>
<keyword evidence="2" id="KW-0732">Signal</keyword>
<evidence type="ECO:0000313" key="3">
    <source>
        <dbReference type="EMBL" id="EOS18966.1"/>
    </source>
</evidence>
<dbReference type="HOGENOM" id="CLU_707247_0_0_10"/>